<accession>A0A0V1HXP2</accession>
<dbReference type="STRING" id="268475.A0A0V1HXP2"/>
<keyword evidence="2" id="KW-1185">Reference proteome</keyword>
<dbReference type="Pfam" id="PF03564">
    <property type="entry name" value="DUF1759"/>
    <property type="match status" value="1"/>
</dbReference>
<gene>
    <name evidence="1" type="ORF">T11_560</name>
</gene>
<dbReference type="InterPro" id="IPR005312">
    <property type="entry name" value="DUF1759"/>
</dbReference>
<protein>
    <submittedName>
        <fullName evidence="1">Uncharacterized protein</fullName>
    </submittedName>
</protein>
<evidence type="ECO:0000313" key="2">
    <source>
        <dbReference type="Proteomes" id="UP000055024"/>
    </source>
</evidence>
<dbReference type="OrthoDB" id="5920033at2759"/>
<reference evidence="1 2" key="1">
    <citation type="submission" date="2015-01" db="EMBL/GenBank/DDBJ databases">
        <title>Evolution of Trichinella species and genotypes.</title>
        <authorList>
            <person name="Korhonen P.K."/>
            <person name="Edoardo P."/>
            <person name="Giuseppe L.R."/>
            <person name="Gasser R.B."/>
        </authorList>
    </citation>
    <scope>NUCLEOTIDE SEQUENCE [LARGE SCALE GENOMIC DNA]</scope>
    <source>
        <strain evidence="1">ISS1029</strain>
    </source>
</reference>
<proteinExistence type="predicted"/>
<sequence length="264" mass="29856">MQTLKMLVIYKERLNQLLEELHQLCTGPAEVELKLGLEEEERKMAGDDWSKYHMGFRGRKARALALMRLNGTDRPGRLEDQGNAASRSGPEMVTAVTSVHKLSAQLPRCDLPKFDGDITKFRVFWDEFGYRVHQRQDLPNAAKLAYLRDCSTEKASEVISSLSNSNADYVVALNRLHEECDGLTEMIRHQIMKIVQAPPKDVGLHAHYDCSDDMRRCQDHAGVPRDAFITGKVAEIAGDWSRCPDHRFNVPRSLTGNCSVPSMM</sequence>
<dbReference type="Proteomes" id="UP000055024">
    <property type="component" value="Unassembled WGS sequence"/>
</dbReference>
<dbReference type="EMBL" id="JYDP01000019">
    <property type="protein sequence ID" value="KRZ15183.1"/>
    <property type="molecule type" value="Genomic_DNA"/>
</dbReference>
<name>A0A0V1HXP2_9BILA</name>
<dbReference type="AlphaFoldDB" id="A0A0V1HXP2"/>
<organism evidence="1 2">
    <name type="scientific">Trichinella zimbabwensis</name>
    <dbReference type="NCBI Taxonomy" id="268475"/>
    <lineage>
        <taxon>Eukaryota</taxon>
        <taxon>Metazoa</taxon>
        <taxon>Ecdysozoa</taxon>
        <taxon>Nematoda</taxon>
        <taxon>Enoplea</taxon>
        <taxon>Dorylaimia</taxon>
        <taxon>Trichinellida</taxon>
        <taxon>Trichinellidae</taxon>
        <taxon>Trichinella</taxon>
    </lineage>
</organism>
<comment type="caution">
    <text evidence="1">The sequence shown here is derived from an EMBL/GenBank/DDBJ whole genome shotgun (WGS) entry which is preliminary data.</text>
</comment>
<evidence type="ECO:0000313" key="1">
    <source>
        <dbReference type="EMBL" id="KRZ15183.1"/>
    </source>
</evidence>